<gene>
    <name evidence="2" type="ORF">HKW66_Vig0117550</name>
</gene>
<evidence type="ECO:0000256" key="1">
    <source>
        <dbReference type="SAM" id="MobiDB-lite"/>
    </source>
</evidence>
<dbReference type="Proteomes" id="UP000743370">
    <property type="component" value="Unassembled WGS sequence"/>
</dbReference>
<proteinExistence type="predicted"/>
<feature type="compositionally biased region" description="Basic and acidic residues" evidence="1">
    <location>
        <begin position="158"/>
        <end position="167"/>
    </location>
</feature>
<feature type="region of interest" description="Disordered" evidence="1">
    <location>
        <begin position="81"/>
        <end position="106"/>
    </location>
</feature>
<dbReference type="EMBL" id="JABFOF010000008">
    <property type="protein sequence ID" value="KAG2384664.1"/>
    <property type="molecule type" value="Genomic_DNA"/>
</dbReference>
<evidence type="ECO:0000313" key="2">
    <source>
        <dbReference type="EMBL" id="KAG2384664.1"/>
    </source>
</evidence>
<name>A0A8T0JVT2_PHAAN</name>
<sequence length="242" mass="26915">MHLIDVSTVYKIPNKTLNLLFRRTQGVGFNPFFYLPKMKHSRNDPLDSAAGGRGGRGAETGSFWIAVEDEYKELSFSIGRTQPSSSLTLPSSAFEAEPDGPTTASSTALKVGEMQDKSQMELRLTVAALRSADLVASQLDLRLMATTGGSAVGSRWRLTKDEKEQHRDKRQRARKGGARHRDGEGRIRNTAREGVTMENLQFMEDDESCMNYCSCERPQSFSQTHLAIVVVHRSFNEAPLTD</sequence>
<feature type="compositionally biased region" description="Low complexity" evidence="1">
    <location>
        <begin position="81"/>
        <end position="92"/>
    </location>
</feature>
<evidence type="ECO:0000313" key="3">
    <source>
        <dbReference type="Proteomes" id="UP000743370"/>
    </source>
</evidence>
<protein>
    <submittedName>
        <fullName evidence="2">Uncharacterized protein</fullName>
    </submittedName>
</protein>
<reference evidence="2 3" key="1">
    <citation type="submission" date="2020-05" db="EMBL/GenBank/DDBJ databases">
        <title>Vigna angularis (adzuki bean) Var. LongXiaoDou No. 4 denovo assembly.</title>
        <authorList>
            <person name="Xiang H."/>
        </authorList>
    </citation>
    <scope>NUCLEOTIDE SEQUENCE [LARGE SCALE GENOMIC DNA]</scope>
    <source>
        <tissue evidence="2">Leaf</tissue>
    </source>
</reference>
<feature type="region of interest" description="Disordered" evidence="1">
    <location>
        <begin position="152"/>
        <end position="185"/>
    </location>
</feature>
<dbReference type="AlphaFoldDB" id="A0A8T0JVT2"/>
<organism evidence="2 3">
    <name type="scientific">Phaseolus angularis</name>
    <name type="common">Azuki bean</name>
    <name type="synonym">Vigna angularis</name>
    <dbReference type="NCBI Taxonomy" id="3914"/>
    <lineage>
        <taxon>Eukaryota</taxon>
        <taxon>Viridiplantae</taxon>
        <taxon>Streptophyta</taxon>
        <taxon>Embryophyta</taxon>
        <taxon>Tracheophyta</taxon>
        <taxon>Spermatophyta</taxon>
        <taxon>Magnoliopsida</taxon>
        <taxon>eudicotyledons</taxon>
        <taxon>Gunneridae</taxon>
        <taxon>Pentapetalae</taxon>
        <taxon>rosids</taxon>
        <taxon>fabids</taxon>
        <taxon>Fabales</taxon>
        <taxon>Fabaceae</taxon>
        <taxon>Papilionoideae</taxon>
        <taxon>50 kb inversion clade</taxon>
        <taxon>NPAAA clade</taxon>
        <taxon>indigoferoid/millettioid clade</taxon>
        <taxon>Phaseoleae</taxon>
        <taxon>Vigna</taxon>
    </lineage>
</organism>
<accession>A0A8T0JVT2</accession>
<comment type="caution">
    <text evidence="2">The sequence shown here is derived from an EMBL/GenBank/DDBJ whole genome shotgun (WGS) entry which is preliminary data.</text>
</comment>
<feature type="compositionally biased region" description="Basic residues" evidence="1">
    <location>
        <begin position="168"/>
        <end position="178"/>
    </location>
</feature>